<dbReference type="AlphaFoldDB" id="A0A1V9ZXD1"/>
<dbReference type="Proteomes" id="UP000243217">
    <property type="component" value="Unassembled WGS sequence"/>
</dbReference>
<name>A0A1V9ZXD1_9STRA</name>
<sequence>MASLIAFSQPQEIKTLSLIMRSIMALNPATTLNGNTNTLDGTLNVNFGLTLRPNVGAEIAVFPQYFQLVFCLLVWTYTLWTSLGGIQFGSDWWDVVAQTVASMSYIVYTGVPANFTVLTASFNRLVTMLGVEANGALSADQIDLLVPRSAIPKAAEAVFKSYATDPKLLTTFNMVVPDPQWLAGVGALDITAPNSKTTCRLLQYPSLKKLYSPCSFNLPIKLAE</sequence>
<organism evidence="1 2">
    <name type="scientific">Thraustotheca clavata</name>
    <dbReference type="NCBI Taxonomy" id="74557"/>
    <lineage>
        <taxon>Eukaryota</taxon>
        <taxon>Sar</taxon>
        <taxon>Stramenopiles</taxon>
        <taxon>Oomycota</taxon>
        <taxon>Saprolegniomycetes</taxon>
        <taxon>Saprolegniales</taxon>
        <taxon>Achlyaceae</taxon>
        <taxon>Thraustotheca</taxon>
    </lineage>
</organism>
<keyword evidence="2" id="KW-1185">Reference proteome</keyword>
<protein>
    <submittedName>
        <fullName evidence="1">Uncharacterized protein</fullName>
    </submittedName>
</protein>
<proteinExistence type="predicted"/>
<gene>
    <name evidence="1" type="ORF">THRCLA_21366</name>
</gene>
<reference evidence="1 2" key="1">
    <citation type="journal article" date="2014" name="Genome Biol. Evol.">
        <title>The secreted proteins of Achlya hypogyna and Thraustotheca clavata identify the ancestral oomycete secretome and reveal gene acquisitions by horizontal gene transfer.</title>
        <authorList>
            <person name="Misner I."/>
            <person name="Blouin N."/>
            <person name="Leonard G."/>
            <person name="Richards T.A."/>
            <person name="Lane C.E."/>
        </authorList>
    </citation>
    <scope>NUCLEOTIDE SEQUENCE [LARGE SCALE GENOMIC DNA]</scope>
    <source>
        <strain evidence="1 2">ATCC 34112</strain>
    </source>
</reference>
<accession>A0A1V9ZXD1</accession>
<comment type="caution">
    <text evidence="1">The sequence shown here is derived from an EMBL/GenBank/DDBJ whole genome shotgun (WGS) entry which is preliminary data.</text>
</comment>
<dbReference type="OrthoDB" id="161956at2759"/>
<dbReference type="EMBL" id="JNBS01001096">
    <property type="protein sequence ID" value="OQS02664.1"/>
    <property type="molecule type" value="Genomic_DNA"/>
</dbReference>
<evidence type="ECO:0000313" key="2">
    <source>
        <dbReference type="Proteomes" id="UP000243217"/>
    </source>
</evidence>
<evidence type="ECO:0000313" key="1">
    <source>
        <dbReference type="EMBL" id="OQS02664.1"/>
    </source>
</evidence>